<dbReference type="STRING" id="745531.A0A0C3S9F8"/>
<dbReference type="EMBL" id="KN840524">
    <property type="protein sequence ID" value="KIP06165.1"/>
    <property type="molecule type" value="Genomic_DNA"/>
</dbReference>
<feature type="repeat" description="TPR" evidence="1">
    <location>
        <begin position="39"/>
        <end position="72"/>
    </location>
</feature>
<sequence>MTSRQDEENQAEAQDPPSPVLEDQAPPPEPEPVDPIQAAEKVKEQGNALFKAGKLADAIQKYTGAIDLNPNEPTYLTNRAAAYMGLKKFKPALADCQQAATLQAAAPSVKTLTRLARCQLSTGSTAPALSTLRTVLELEPKNAPALQLQKKVLELEAHLRNFDGAKGRKDWGMARLALEKCMQSMDAEGGDIPLQWRLWRVELEIARGQWDSASMSANDAYRLEPNSPDVLTLRGLLMFLTAKTAQALQHAQSALRLDPGHEPAMRLRKRVRDVDRLKDEGNAAFKAGRLDEATAKYGEALEKIGQDDTEGKGGHIRAMLLSNRATTLLKVSSNVSSLERFNDALADTEASIDLNSQSFKVYRTRARIQVRLEKYEAAIQDFKTAIEQAEFEGCDSDAKALKTELRKAEVDLKRSKSKDYYKILGVSRECTEVEIKKAYRRESLKHHPDKGGDEEKFKLVAEAHTVLSNPQTRQRYDLGEDDEPMGGMGGGMGGMDFADLFAHLHSQGSFGGSSFGGSGFGGGFGGGGGYGGRQHYHSQSQGFPF</sequence>
<organism evidence="5 6">
    <name type="scientific">Phlebiopsis gigantea (strain 11061_1 CR5-6)</name>
    <name type="common">White-rot fungus</name>
    <name type="synonym">Peniophora gigantea</name>
    <dbReference type="NCBI Taxonomy" id="745531"/>
    <lineage>
        <taxon>Eukaryota</taxon>
        <taxon>Fungi</taxon>
        <taxon>Dikarya</taxon>
        <taxon>Basidiomycota</taxon>
        <taxon>Agaricomycotina</taxon>
        <taxon>Agaricomycetes</taxon>
        <taxon>Polyporales</taxon>
        <taxon>Phanerochaetaceae</taxon>
        <taxon>Phlebiopsis</taxon>
    </lineage>
</organism>
<protein>
    <recommendedName>
        <fullName evidence="4">J domain-containing protein</fullName>
    </recommendedName>
</protein>
<dbReference type="Gene3D" id="1.25.40.10">
    <property type="entry name" value="Tetratricopeptide repeat domain"/>
    <property type="match status" value="1"/>
</dbReference>
<dbReference type="PANTHER" id="PTHR44200:SF1">
    <property type="entry name" value="DNAJ HOMOLOG SUBFAMILY C MEMBER 7"/>
    <property type="match status" value="1"/>
</dbReference>
<feature type="coiled-coil region" evidence="2">
    <location>
        <begin position="365"/>
        <end position="418"/>
    </location>
</feature>
<dbReference type="Proteomes" id="UP000053257">
    <property type="component" value="Unassembled WGS sequence"/>
</dbReference>
<evidence type="ECO:0000259" key="4">
    <source>
        <dbReference type="PROSITE" id="PS50076"/>
    </source>
</evidence>
<accession>A0A0C3S9F8</accession>
<reference evidence="5 6" key="1">
    <citation type="journal article" date="2014" name="PLoS Genet.">
        <title>Analysis of the Phlebiopsis gigantea genome, transcriptome and secretome provides insight into its pioneer colonization strategies of wood.</title>
        <authorList>
            <person name="Hori C."/>
            <person name="Ishida T."/>
            <person name="Igarashi K."/>
            <person name="Samejima M."/>
            <person name="Suzuki H."/>
            <person name="Master E."/>
            <person name="Ferreira P."/>
            <person name="Ruiz-Duenas F.J."/>
            <person name="Held B."/>
            <person name="Canessa P."/>
            <person name="Larrondo L.F."/>
            <person name="Schmoll M."/>
            <person name="Druzhinina I.S."/>
            <person name="Kubicek C.P."/>
            <person name="Gaskell J.A."/>
            <person name="Kersten P."/>
            <person name="St John F."/>
            <person name="Glasner J."/>
            <person name="Sabat G."/>
            <person name="Splinter BonDurant S."/>
            <person name="Syed K."/>
            <person name="Yadav J."/>
            <person name="Mgbeahuruike A.C."/>
            <person name="Kovalchuk A."/>
            <person name="Asiegbu F.O."/>
            <person name="Lackner G."/>
            <person name="Hoffmeister D."/>
            <person name="Rencoret J."/>
            <person name="Gutierrez A."/>
            <person name="Sun H."/>
            <person name="Lindquist E."/>
            <person name="Barry K."/>
            <person name="Riley R."/>
            <person name="Grigoriev I.V."/>
            <person name="Henrissat B."/>
            <person name="Kues U."/>
            <person name="Berka R.M."/>
            <person name="Martinez A.T."/>
            <person name="Covert S.F."/>
            <person name="Blanchette R.A."/>
            <person name="Cullen D."/>
        </authorList>
    </citation>
    <scope>NUCLEOTIDE SEQUENCE [LARGE SCALE GENOMIC DNA]</scope>
    <source>
        <strain evidence="5 6">11061_1 CR5-6</strain>
    </source>
</reference>
<proteinExistence type="predicted"/>
<dbReference type="InterPro" id="IPR011990">
    <property type="entry name" value="TPR-like_helical_dom_sf"/>
</dbReference>
<feature type="repeat" description="TPR" evidence="1">
    <location>
        <begin position="109"/>
        <end position="142"/>
    </location>
</feature>
<dbReference type="Pfam" id="PF13181">
    <property type="entry name" value="TPR_8"/>
    <property type="match status" value="1"/>
</dbReference>
<name>A0A0C3S9F8_PHLG1</name>
<dbReference type="SMART" id="SM00271">
    <property type="entry name" value="DnaJ"/>
    <property type="match status" value="1"/>
</dbReference>
<dbReference type="AlphaFoldDB" id="A0A0C3S9F8"/>
<dbReference type="SMART" id="SM00028">
    <property type="entry name" value="TPR"/>
    <property type="match status" value="7"/>
</dbReference>
<dbReference type="PROSITE" id="PS50076">
    <property type="entry name" value="DNAJ_2"/>
    <property type="match status" value="1"/>
</dbReference>
<dbReference type="PRINTS" id="PR00625">
    <property type="entry name" value="JDOMAIN"/>
</dbReference>
<evidence type="ECO:0000256" key="3">
    <source>
        <dbReference type="SAM" id="MobiDB-lite"/>
    </source>
</evidence>
<dbReference type="Gene3D" id="1.10.287.110">
    <property type="entry name" value="DnaJ domain"/>
    <property type="match status" value="1"/>
</dbReference>
<feature type="region of interest" description="Disordered" evidence="3">
    <location>
        <begin position="1"/>
        <end position="35"/>
    </location>
</feature>
<keyword evidence="1" id="KW-0802">TPR repeat</keyword>
<feature type="domain" description="J" evidence="4">
    <location>
        <begin position="419"/>
        <end position="480"/>
    </location>
</feature>
<dbReference type="CDD" id="cd06257">
    <property type="entry name" value="DnaJ"/>
    <property type="match status" value="1"/>
</dbReference>
<dbReference type="SUPFAM" id="SSF48452">
    <property type="entry name" value="TPR-like"/>
    <property type="match status" value="2"/>
</dbReference>
<dbReference type="InterPro" id="IPR001623">
    <property type="entry name" value="DnaJ_domain"/>
</dbReference>
<dbReference type="InterPro" id="IPR019734">
    <property type="entry name" value="TPR_rpt"/>
</dbReference>
<dbReference type="SUPFAM" id="SSF46565">
    <property type="entry name" value="Chaperone J-domain"/>
    <property type="match status" value="1"/>
</dbReference>
<dbReference type="PANTHER" id="PTHR44200">
    <property type="entry name" value="DNAJ HOMOLOG SUBFAMILY C MEMBER 7"/>
    <property type="match status" value="1"/>
</dbReference>
<dbReference type="PROSITE" id="PS50005">
    <property type="entry name" value="TPR"/>
    <property type="match status" value="3"/>
</dbReference>
<dbReference type="Pfam" id="PF00226">
    <property type="entry name" value="DnaJ"/>
    <property type="match status" value="1"/>
</dbReference>
<keyword evidence="2" id="KW-0175">Coiled coil</keyword>
<keyword evidence="6" id="KW-1185">Reference proteome</keyword>
<dbReference type="Pfam" id="PF13414">
    <property type="entry name" value="TPR_11"/>
    <property type="match status" value="1"/>
</dbReference>
<dbReference type="HOGENOM" id="CLU_015935_3_0_1"/>
<dbReference type="OrthoDB" id="10250354at2759"/>
<evidence type="ECO:0000256" key="2">
    <source>
        <dbReference type="SAM" id="Coils"/>
    </source>
</evidence>
<dbReference type="InterPro" id="IPR036869">
    <property type="entry name" value="J_dom_sf"/>
</dbReference>
<dbReference type="InterPro" id="IPR052758">
    <property type="entry name" value="SRC_co-chaperone"/>
</dbReference>
<feature type="repeat" description="TPR" evidence="1">
    <location>
        <begin position="228"/>
        <end position="261"/>
    </location>
</feature>
<evidence type="ECO:0000313" key="6">
    <source>
        <dbReference type="Proteomes" id="UP000053257"/>
    </source>
</evidence>
<evidence type="ECO:0000256" key="1">
    <source>
        <dbReference type="PROSITE-ProRule" id="PRU00339"/>
    </source>
</evidence>
<evidence type="ECO:0000313" key="5">
    <source>
        <dbReference type="EMBL" id="KIP06165.1"/>
    </source>
</evidence>
<gene>
    <name evidence="5" type="ORF">PHLGIDRAFT_73132</name>
</gene>